<evidence type="ECO:0008006" key="4">
    <source>
        <dbReference type="Google" id="ProtNLM"/>
    </source>
</evidence>
<reference evidence="2 3" key="1">
    <citation type="submission" date="2016-06" db="EMBL/GenBank/DDBJ databases">
        <authorList>
            <person name="Kjaerup R.B."/>
            <person name="Dalgaard T.S."/>
            <person name="Juul-Madsen H.R."/>
        </authorList>
    </citation>
    <scope>NUCLEOTIDE SEQUENCE [LARGE SCALE GENOMIC DNA]</scope>
    <source>
        <strain evidence="2 3">1245139.5</strain>
    </source>
</reference>
<dbReference type="RefSeq" id="WP_065158059.1">
    <property type="nucleotide sequence ID" value="NZ_LZLQ01000051.1"/>
</dbReference>
<gene>
    <name evidence="2" type="ORF">A5636_22875</name>
</gene>
<dbReference type="OrthoDB" id="4459650at2"/>
<keyword evidence="3" id="KW-1185">Reference proteome</keyword>
<organism evidence="2 3">
    <name type="scientific">Mycobacterium asiaticum</name>
    <dbReference type="NCBI Taxonomy" id="1790"/>
    <lineage>
        <taxon>Bacteria</taxon>
        <taxon>Bacillati</taxon>
        <taxon>Actinomycetota</taxon>
        <taxon>Actinomycetes</taxon>
        <taxon>Mycobacteriales</taxon>
        <taxon>Mycobacteriaceae</taxon>
        <taxon>Mycobacterium</taxon>
    </lineage>
</organism>
<dbReference type="AlphaFoldDB" id="A0A1A3N5X8"/>
<evidence type="ECO:0000313" key="2">
    <source>
        <dbReference type="EMBL" id="OBK17206.1"/>
    </source>
</evidence>
<accession>A0A1A3N5X8</accession>
<keyword evidence="1" id="KW-0732">Signal</keyword>
<feature type="signal peptide" evidence="1">
    <location>
        <begin position="1"/>
        <end position="27"/>
    </location>
</feature>
<sequence>MSRSGKTAWALAVALAVPMCLAPRALAGEVASWSGQYVMVLGANAKSGTSMAAAQNEFAHRSSVTFTSSCTAGVCVATVVNPPPPKNESMPRTIEFTWNGAQWIREMTWTWDCLLPDGTVEYDPAKSISVYTPGPYGILTGVFHTDIASGACQGNVDMPVSAKPVSAPVNQPIN</sequence>
<name>A0A1A3N5X8_MYCAS</name>
<comment type="caution">
    <text evidence="2">The sequence shown here is derived from an EMBL/GenBank/DDBJ whole genome shotgun (WGS) entry which is preliminary data.</text>
</comment>
<proteinExistence type="predicted"/>
<protein>
    <recommendedName>
        <fullName evidence="4">Secreted protein</fullName>
    </recommendedName>
</protein>
<evidence type="ECO:0000256" key="1">
    <source>
        <dbReference type="SAM" id="SignalP"/>
    </source>
</evidence>
<evidence type="ECO:0000313" key="3">
    <source>
        <dbReference type="Proteomes" id="UP000093629"/>
    </source>
</evidence>
<feature type="chain" id="PRO_5008326858" description="Secreted protein" evidence="1">
    <location>
        <begin position="28"/>
        <end position="174"/>
    </location>
</feature>
<dbReference type="EMBL" id="LZLQ01000051">
    <property type="protein sequence ID" value="OBK17206.1"/>
    <property type="molecule type" value="Genomic_DNA"/>
</dbReference>
<dbReference type="Proteomes" id="UP000093629">
    <property type="component" value="Unassembled WGS sequence"/>
</dbReference>